<dbReference type="PROSITE" id="PS50011">
    <property type="entry name" value="PROTEIN_KINASE_DOM"/>
    <property type="match status" value="1"/>
</dbReference>
<dbReference type="SUPFAM" id="SSF56112">
    <property type="entry name" value="Protein kinase-like (PK-like)"/>
    <property type="match status" value="1"/>
</dbReference>
<evidence type="ECO:0000313" key="2">
    <source>
        <dbReference type="EMBL" id="PPQ69753.1"/>
    </source>
</evidence>
<comment type="caution">
    <text evidence="2">The sequence shown here is derived from an EMBL/GenBank/DDBJ whole genome shotgun (WGS) entry which is preliminary data.</text>
</comment>
<feature type="domain" description="Protein kinase" evidence="1">
    <location>
        <begin position="61"/>
        <end position="360"/>
    </location>
</feature>
<dbReference type="PROSITE" id="PS00109">
    <property type="entry name" value="PROTEIN_KINASE_TYR"/>
    <property type="match status" value="1"/>
</dbReference>
<name>A0A409VU50_9AGAR</name>
<organism evidence="2 3">
    <name type="scientific">Gymnopilus dilepis</name>
    <dbReference type="NCBI Taxonomy" id="231916"/>
    <lineage>
        <taxon>Eukaryota</taxon>
        <taxon>Fungi</taxon>
        <taxon>Dikarya</taxon>
        <taxon>Basidiomycota</taxon>
        <taxon>Agaricomycotina</taxon>
        <taxon>Agaricomycetes</taxon>
        <taxon>Agaricomycetidae</taxon>
        <taxon>Agaricales</taxon>
        <taxon>Agaricineae</taxon>
        <taxon>Hymenogastraceae</taxon>
        <taxon>Gymnopilus</taxon>
    </lineage>
</organism>
<sequence>MTTSTSSDDLPDDFFSQRIGIEIVWVHLQPFLLARGYKLRSRYDPDWRPSWGNKKLSIHKADKYEDSLLGPPNYIIDATRISDGKKVVIKRVETATQEIPIASFLNLPHIRADPRNHTVEVLDILPIPGDDDHAIMVMPMLYFFEALPFRRVGEVEEALVQFVEALEFLHDHNISHNDICYNNMMMDPSRVIPKGFHFAKTHTHNGVNQSFSWRERWDVRPVSYFIIDFGISSIWPSKNDAVVKGKCGQDQSAPEFLHSRPFNLFRLDIYHLGNVIKGLIKACFNNYQGLEIFEDLARSMTLVNPDERPAASEALVMLLNASSHLDMQNRKRRIWRNNGLYRLTSFERFLIRTFRYNPIF</sequence>
<dbReference type="STRING" id="231916.A0A409VU50"/>
<dbReference type="GO" id="GO:0004672">
    <property type="term" value="F:protein kinase activity"/>
    <property type="evidence" value="ECO:0007669"/>
    <property type="project" value="InterPro"/>
</dbReference>
<keyword evidence="3" id="KW-1185">Reference proteome</keyword>
<proteinExistence type="predicted"/>
<dbReference type="InterPro" id="IPR008266">
    <property type="entry name" value="Tyr_kinase_AS"/>
</dbReference>
<dbReference type="PANTHER" id="PTHR44167:SF24">
    <property type="entry name" value="SERINE_THREONINE-PROTEIN KINASE CHK2"/>
    <property type="match status" value="1"/>
</dbReference>
<dbReference type="Gene3D" id="1.10.510.10">
    <property type="entry name" value="Transferase(Phosphotransferase) domain 1"/>
    <property type="match status" value="1"/>
</dbReference>
<dbReference type="AlphaFoldDB" id="A0A409VU50"/>
<dbReference type="InterPro" id="IPR011009">
    <property type="entry name" value="Kinase-like_dom_sf"/>
</dbReference>
<dbReference type="EMBL" id="NHYE01005563">
    <property type="protein sequence ID" value="PPQ69753.1"/>
    <property type="molecule type" value="Genomic_DNA"/>
</dbReference>
<dbReference type="Proteomes" id="UP000284706">
    <property type="component" value="Unassembled WGS sequence"/>
</dbReference>
<reference evidence="2 3" key="1">
    <citation type="journal article" date="2018" name="Evol. Lett.">
        <title>Horizontal gene cluster transfer increased hallucinogenic mushroom diversity.</title>
        <authorList>
            <person name="Reynolds H.T."/>
            <person name="Vijayakumar V."/>
            <person name="Gluck-Thaler E."/>
            <person name="Korotkin H.B."/>
            <person name="Matheny P.B."/>
            <person name="Slot J.C."/>
        </authorList>
    </citation>
    <scope>NUCLEOTIDE SEQUENCE [LARGE SCALE GENOMIC DNA]</scope>
    <source>
        <strain evidence="2 3">SRW20</strain>
    </source>
</reference>
<accession>A0A409VU50</accession>
<dbReference type="InParanoid" id="A0A409VU50"/>
<protein>
    <recommendedName>
        <fullName evidence="1">Protein kinase domain-containing protein</fullName>
    </recommendedName>
</protein>
<dbReference type="PANTHER" id="PTHR44167">
    <property type="entry name" value="OVARIAN-SPECIFIC SERINE/THREONINE-PROTEIN KINASE LOK-RELATED"/>
    <property type="match status" value="1"/>
</dbReference>
<dbReference type="GO" id="GO:0005524">
    <property type="term" value="F:ATP binding"/>
    <property type="evidence" value="ECO:0007669"/>
    <property type="project" value="InterPro"/>
</dbReference>
<dbReference type="Pfam" id="PF00069">
    <property type="entry name" value="Pkinase"/>
    <property type="match status" value="1"/>
</dbReference>
<dbReference type="InterPro" id="IPR000719">
    <property type="entry name" value="Prot_kinase_dom"/>
</dbReference>
<gene>
    <name evidence="2" type="ORF">CVT26_014028</name>
</gene>
<evidence type="ECO:0000313" key="3">
    <source>
        <dbReference type="Proteomes" id="UP000284706"/>
    </source>
</evidence>
<evidence type="ECO:0000259" key="1">
    <source>
        <dbReference type="PROSITE" id="PS50011"/>
    </source>
</evidence>
<dbReference type="OrthoDB" id="5987198at2759"/>